<keyword evidence="3" id="KW-1185">Reference proteome</keyword>
<keyword evidence="1" id="KW-0812">Transmembrane</keyword>
<dbReference type="HOGENOM" id="CLU_832768_0_0_1"/>
<proteinExistence type="predicted"/>
<dbReference type="AlphaFoldDB" id="A0DX04"/>
<dbReference type="Proteomes" id="UP000000600">
    <property type="component" value="Unassembled WGS sequence"/>
</dbReference>
<gene>
    <name evidence="2" type="ORF">GSPATT00021203001</name>
</gene>
<keyword evidence="1" id="KW-1133">Transmembrane helix</keyword>
<feature type="transmembrane region" description="Helical" evidence="1">
    <location>
        <begin position="142"/>
        <end position="164"/>
    </location>
</feature>
<dbReference type="RefSeq" id="XP_001454968.1">
    <property type="nucleotide sequence ID" value="XM_001454931.1"/>
</dbReference>
<dbReference type="KEGG" id="ptm:GSPATT00021203001"/>
<dbReference type="OrthoDB" id="10559355at2759"/>
<feature type="transmembrane region" description="Helical" evidence="1">
    <location>
        <begin position="87"/>
        <end position="105"/>
    </location>
</feature>
<reference evidence="2 3" key="1">
    <citation type="journal article" date="2006" name="Nature">
        <title>Global trends of whole-genome duplications revealed by the ciliate Paramecium tetraurelia.</title>
        <authorList>
            <consortium name="Genoscope"/>
            <person name="Aury J.-M."/>
            <person name="Jaillon O."/>
            <person name="Duret L."/>
            <person name="Noel B."/>
            <person name="Jubin C."/>
            <person name="Porcel B.M."/>
            <person name="Segurens B."/>
            <person name="Daubin V."/>
            <person name="Anthouard V."/>
            <person name="Aiach N."/>
            <person name="Arnaiz O."/>
            <person name="Billaut A."/>
            <person name="Beisson J."/>
            <person name="Blanc I."/>
            <person name="Bouhouche K."/>
            <person name="Camara F."/>
            <person name="Duharcourt S."/>
            <person name="Guigo R."/>
            <person name="Gogendeau D."/>
            <person name="Katinka M."/>
            <person name="Keller A.-M."/>
            <person name="Kissmehl R."/>
            <person name="Klotz C."/>
            <person name="Koll F."/>
            <person name="Le Moue A."/>
            <person name="Lepere C."/>
            <person name="Malinsky S."/>
            <person name="Nowacki M."/>
            <person name="Nowak J.K."/>
            <person name="Plattner H."/>
            <person name="Poulain J."/>
            <person name="Ruiz F."/>
            <person name="Serrano V."/>
            <person name="Zagulski M."/>
            <person name="Dessen P."/>
            <person name="Betermier M."/>
            <person name="Weissenbach J."/>
            <person name="Scarpelli C."/>
            <person name="Schachter V."/>
            <person name="Sperling L."/>
            <person name="Meyer E."/>
            <person name="Cohen J."/>
            <person name="Wincker P."/>
        </authorList>
    </citation>
    <scope>NUCLEOTIDE SEQUENCE [LARGE SCALE GENOMIC DNA]</scope>
    <source>
        <strain evidence="2 3">Stock d4-2</strain>
    </source>
</reference>
<sequence length="334" mass="40007">MESDSKTKSQSEILPEMIYNYYKFPADLKKAELHGKSFKVYEKSMRNSPQCLCCDYYQDHIKFSICSDLRKSDICEVASDYFEMIKWMIANLASICIIVVPYALYRNHQGNLCEMHPNCNQNSLKIFTIWNITTEFYNLNEFIYPFLLLLSAFIHYFYCTSYFCTQQLEKIFKLIIATDYQDGVYFPDLITNEQVLEFLRENSQNSIYFQVKDLKSYEQNLFDILKSPYLGESQKVQVYCLAFFQQKKKNDTKRMYFMIIQNFRKVENNAIYFVQNNNNATIQLKFVRSKNQYFIMNVNLMLHYVNTFLIFSQSSQVVLFIQYHFLQYQKLDLI</sequence>
<dbReference type="InParanoid" id="A0DX04"/>
<dbReference type="GeneID" id="5040754"/>
<evidence type="ECO:0008006" key="4">
    <source>
        <dbReference type="Google" id="ProtNLM"/>
    </source>
</evidence>
<evidence type="ECO:0000313" key="2">
    <source>
        <dbReference type="EMBL" id="CAK87571.1"/>
    </source>
</evidence>
<evidence type="ECO:0000313" key="3">
    <source>
        <dbReference type="Proteomes" id="UP000000600"/>
    </source>
</evidence>
<evidence type="ECO:0000256" key="1">
    <source>
        <dbReference type="SAM" id="Phobius"/>
    </source>
</evidence>
<keyword evidence="1" id="KW-0472">Membrane</keyword>
<accession>A0DX04</accession>
<dbReference type="EMBL" id="CT868629">
    <property type="protein sequence ID" value="CAK87571.1"/>
    <property type="molecule type" value="Genomic_DNA"/>
</dbReference>
<feature type="transmembrane region" description="Helical" evidence="1">
    <location>
        <begin position="293"/>
        <end position="311"/>
    </location>
</feature>
<name>A0DX04_PARTE</name>
<protein>
    <recommendedName>
        <fullName evidence="4">Transmembrane protein</fullName>
    </recommendedName>
</protein>
<organism evidence="2 3">
    <name type="scientific">Paramecium tetraurelia</name>
    <dbReference type="NCBI Taxonomy" id="5888"/>
    <lineage>
        <taxon>Eukaryota</taxon>
        <taxon>Sar</taxon>
        <taxon>Alveolata</taxon>
        <taxon>Ciliophora</taxon>
        <taxon>Intramacronucleata</taxon>
        <taxon>Oligohymenophorea</taxon>
        <taxon>Peniculida</taxon>
        <taxon>Parameciidae</taxon>
        <taxon>Paramecium</taxon>
    </lineage>
</organism>